<sequence>MHLWSKENPGGTRVRNFQTRWKMNVWSGIFGTEILGPIILPDILTAATYLELLSDNLPEFLEEVPLYERSKIIFQQDGAGPHNGRIVTNFLNRQFPGRWMGRYGPIRWPSRSPDLNPLDFFLRGHCKEMIYKTHPESLEDLEGRLREAIWTIEDDVMENVQRNLLRRMRACIRMDGGHFEHLL</sequence>
<evidence type="ECO:0000313" key="2">
    <source>
        <dbReference type="Proteomes" id="UP000053097"/>
    </source>
</evidence>
<dbReference type="EMBL" id="KK107305">
    <property type="protein sequence ID" value="EZA52915.1"/>
    <property type="molecule type" value="Genomic_DNA"/>
</dbReference>
<evidence type="ECO:0008006" key="3">
    <source>
        <dbReference type="Google" id="ProtNLM"/>
    </source>
</evidence>
<evidence type="ECO:0000313" key="1">
    <source>
        <dbReference type="EMBL" id="EZA52915.1"/>
    </source>
</evidence>
<dbReference type="PANTHER" id="PTHR47326">
    <property type="entry name" value="TRANSPOSABLE ELEMENT TC3 TRANSPOSASE-LIKE PROTEIN"/>
    <property type="match status" value="1"/>
</dbReference>
<dbReference type="AlphaFoldDB" id="A0A026WA40"/>
<dbReference type="OrthoDB" id="7697827at2759"/>
<keyword evidence="2" id="KW-1185">Reference proteome</keyword>
<protein>
    <recommendedName>
        <fullName evidence="3">Tc1-like transposase DDE domain-containing protein</fullName>
    </recommendedName>
</protein>
<dbReference type="Proteomes" id="UP000053097">
    <property type="component" value="Unassembled WGS sequence"/>
</dbReference>
<dbReference type="PANTHER" id="PTHR47326:SF1">
    <property type="entry name" value="HTH PSQ-TYPE DOMAIN-CONTAINING PROTEIN"/>
    <property type="match status" value="1"/>
</dbReference>
<organism evidence="1 2">
    <name type="scientific">Ooceraea biroi</name>
    <name type="common">Clonal raider ant</name>
    <name type="synonym">Cerapachys biroi</name>
    <dbReference type="NCBI Taxonomy" id="2015173"/>
    <lineage>
        <taxon>Eukaryota</taxon>
        <taxon>Metazoa</taxon>
        <taxon>Ecdysozoa</taxon>
        <taxon>Arthropoda</taxon>
        <taxon>Hexapoda</taxon>
        <taxon>Insecta</taxon>
        <taxon>Pterygota</taxon>
        <taxon>Neoptera</taxon>
        <taxon>Endopterygota</taxon>
        <taxon>Hymenoptera</taxon>
        <taxon>Apocrita</taxon>
        <taxon>Aculeata</taxon>
        <taxon>Formicoidea</taxon>
        <taxon>Formicidae</taxon>
        <taxon>Dorylinae</taxon>
        <taxon>Ooceraea</taxon>
    </lineage>
</organism>
<name>A0A026WA40_OOCBI</name>
<dbReference type="GO" id="GO:0003676">
    <property type="term" value="F:nucleic acid binding"/>
    <property type="evidence" value="ECO:0007669"/>
    <property type="project" value="InterPro"/>
</dbReference>
<dbReference type="Gene3D" id="3.30.420.10">
    <property type="entry name" value="Ribonuclease H-like superfamily/Ribonuclease H"/>
    <property type="match status" value="1"/>
</dbReference>
<accession>A0A026WA40</accession>
<proteinExistence type="predicted"/>
<dbReference type="InterPro" id="IPR036397">
    <property type="entry name" value="RNaseH_sf"/>
</dbReference>
<reference evidence="1 2" key="1">
    <citation type="journal article" date="2014" name="Curr. Biol.">
        <title>The genome of the clonal raider ant Cerapachys biroi.</title>
        <authorList>
            <person name="Oxley P.R."/>
            <person name="Ji L."/>
            <person name="Fetter-Pruneda I."/>
            <person name="McKenzie S.K."/>
            <person name="Li C."/>
            <person name="Hu H."/>
            <person name="Zhang G."/>
            <person name="Kronauer D.J."/>
        </authorList>
    </citation>
    <scope>NUCLEOTIDE SEQUENCE [LARGE SCALE GENOMIC DNA]</scope>
</reference>
<dbReference type="OMA" id="NIWAGIM"/>
<gene>
    <name evidence="1" type="ORF">X777_07660</name>
</gene>